<comment type="caution">
    <text evidence="7">The sequence shown here is derived from an EMBL/GenBank/DDBJ whole genome shotgun (WGS) entry which is preliminary data.</text>
</comment>
<feature type="compositionally biased region" description="Low complexity" evidence="4">
    <location>
        <begin position="373"/>
        <end position="385"/>
    </location>
</feature>
<evidence type="ECO:0000313" key="7">
    <source>
        <dbReference type="EMBL" id="OEU86159.1"/>
    </source>
</evidence>
<dbReference type="Gene3D" id="3.40.50.1820">
    <property type="entry name" value="alpha/beta hydrolase"/>
    <property type="match status" value="1"/>
</dbReference>
<dbReference type="Pfam" id="PF08386">
    <property type="entry name" value="Abhydrolase_4"/>
    <property type="match status" value="1"/>
</dbReference>
<dbReference type="AlphaFoldDB" id="A0A1E7JI64"/>
<gene>
    <name evidence="7" type="ORF">AN215_28100</name>
</gene>
<reference evidence="7 8" key="1">
    <citation type="journal article" date="2016" name="Front. Microbiol.">
        <title>Comparative Genomics Analysis of Streptomyces Species Reveals Their Adaptation to the Marine Environment and Their Diversity at the Genomic Level.</title>
        <authorList>
            <person name="Tian X."/>
            <person name="Zhang Z."/>
            <person name="Yang T."/>
            <person name="Chen M."/>
            <person name="Li J."/>
            <person name="Chen F."/>
            <person name="Yang J."/>
            <person name="Li W."/>
            <person name="Zhang B."/>
            <person name="Zhang Z."/>
            <person name="Wu J."/>
            <person name="Zhang C."/>
            <person name="Long L."/>
            <person name="Xiao J."/>
        </authorList>
    </citation>
    <scope>NUCLEOTIDE SEQUENCE [LARGE SCALE GENOMIC DNA]</scope>
    <source>
        <strain evidence="7 8">SCSIO 10390</strain>
    </source>
</reference>
<keyword evidence="7" id="KW-0645">Protease</keyword>
<dbReference type="EMBL" id="LJGT01000041">
    <property type="protein sequence ID" value="OEU86159.1"/>
    <property type="molecule type" value="Genomic_DNA"/>
</dbReference>
<evidence type="ECO:0000256" key="3">
    <source>
        <dbReference type="ARBA" id="ARBA00022801"/>
    </source>
</evidence>
<dbReference type="PANTHER" id="PTHR43248">
    <property type="entry name" value="2-SUCCINYL-6-HYDROXY-2,4-CYCLOHEXADIENE-1-CARBOXYLATE SYNTHASE"/>
    <property type="match status" value="1"/>
</dbReference>
<feature type="region of interest" description="Disordered" evidence="4">
    <location>
        <begin position="103"/>
        <end position="124"/>
    </location>
</feature>
<protein>
    <submittedName>
        <fullName evidence="7">Protease</fullName>
    </submittedName>
</protein>
<feature type="chain" id="PRO_5038959177" evidence="5">
    <location>
        <begin position="20"/>
        <end position="542"/>
    </location>
</feature>
<evidence type="ECO:0000256" key="1">
    <source>
        <dbReference type="ARBA" id="ARBA00010088"/>
    </source>
</evidence>
<dbReference type="InterPro" id="IPR013595">
    <property type="entry name" value="Pept_S33_TAP-like_C"/>
</dbReference>
<proteinExistence type="inferred from homology"/>
<dbReference type="GO" id="GO:0008233">
    <property type="term" value="F:peptidase activity"/>
    <property type="evidence" value="ECO:0007669"/>
    <property type="project" value="UniProtKB-KW"/>
</dbReference>
<evidence type="ECO:0000259" key="6">
    <source>
        <dbReference type="Pfam" id="PF08386"/>
    </source>
</evidence>
<evidence type="ECO:0000256" key="2">
    <source>
        <dbReference type="ARBA" id="ARBA00022729"/>
    </source>
</evidence>
<keyword evidence="2 5" id="KW-0732">Signal</keyword>
<feature type="region of interest" description="Disordered" evidence="4">
    <location>
        <begin position="161"/>
        <end position="189"/>
    </location>
</feature>
<sequence length="542" mass="58611">MRPVAIRGTLAALVITATAVVPAAAAPAPAPPASPGGLPLPMRAAREAVGAARAAEAAAAAGIHWRTCPESEELPSTVECGRVTVPLDYAEPGGRKIRLAVSRKRATGPAAQRRGPLLHNPGGPGVDGMNFPLYGTTRGGVWKKLNRAYDFVGHAPRGTGRSAPLLCRDPAEADRGPSRSPRVPSEAYKRRMREEAAAFARACAHEHRGRLGHFTTADNARDLDVLRAALHRRRTDFVGTSWGSYLGAVYATLFPDRVRHLVLDGVVDPRPGRIWYRNALAQNESFQRRWRDFTSWTAAHHSVYGLGRSAEAVQRTFDRARDTFDGHGVGGWAGRRAGSRQLLRSYHDAGYSDESWPRLAAALAEFHEGDPRPLAGLAAPGPRAAAQEENSDSVYSAVQCSEGHWPRDWSRWDRDNTTTARRAPFQTWENVRANLPCAYWKGRRSRPVDVRAAPGELPPVLLLASTRDAATPYGGAVETWKRLPSASLVTEKGAGTHGVAGGNDCADRHLAAYLLHDRAPGRAADCPARPAPRPLPRDASSQ</sequence>
<evidence type="ECO:0000256" key="5">
    <source>
        <dbReference type="SAM" id="SignalP"/>
    </source>
</evidence>
<name>A0A1E7JI64_9ACTN</name>
<accession>A0A1E7JI64</accession>
<dbReference type="GO" id="GO:0006508">
    <property type="term" value="P:proteolysis"/>
    <property type="evidence" value="ECO:0007669"/>
    <property type="project" value="UniProtKB-KW"/>
</dbReference>
<organism evidence="7 8">
    <name type="scientific">Streptomyces abyssalis</name>
    <dbReference type="NCBI Taxonomy" id="933944"/>
    <lineage>
        <taxon>Bacteria</taxon>
        <taxon>Bacillati</taxon>
        <taxon>Actinomycetota</taxon>
        <taxon>Actinomycetes</taxon>
        <taxon>Kitasatosporales</taxon>
        <taxon>Streptomycetaceae</taxon>
        <taxon>Streptomyces</taxon>
    </lineage>
</organism>
<evidence type="ECO:0000256" key="4">
    <source>
        <dbReference type="SAM" id="MobiDB-lite"/>
    </source>
</evidence>
<feature type="domain" description="Peptidase S33 tripeptidyl aminopeptidase-like C-terminal" evidence="6">
    <location>
        <begin position="428"/>
        <end position="526"/>
    </location>
</feature>
<dbReference type="Proteomes" id="UP000176087">
    <property type="component" value="Unassembled WGS sequence"/>
</dbReference>
<dbReference type="STRING" id="933944.AN215_28100"/>
<dbReference type="InterPro" id="IPR051601">
    <property type="entry name" value="Serine_prot/Carboxylest_S33"/>
</dbReference>
<keyword evidence="3" id="KW-0378">Hydrolase</keyword>
<dbReference type="PANTHER" id="PTHR43248:SF29">
    <property type="entry name" value="TRIPEPTIDYL AMINOPEPTIDASE"/>
    <property type="match status" value="1"/>
</dbReference>
<keyword evidence="8" id="KW-1185">Reference proteome</keyword>
<dbReference type="SUPFAM" id="SSF53474">
    <property type="entry name" value="alpha/beta-Hydrolases"/>
    <property type="match status" value="1"/>
</dbReference>
<feature type="signal peptide" evidence="5">
    <location>
        <begin position="1"/>
        <end position="19"/>
    </location>
</feature>
<feature type="region of interest" description="Disordered" evidence="4">
    <location>
        <begin position="373"/>
        <end position="392"/>
    </location>
</feature>
<dbReference type="InterPro" id="IPR029058">
    <property type="entry name" value="AB_hydrolase_fold"/>
</dbReference>
<comment type="similarity">
    <text evidence="1">Belongs to the peptidase S33 family.</text>
</comment>
<evidence type="ECO:0000313" key="8">
    <source>
        <dbReference type="Proteomes" id="UP000176087"/>
    </source>
</evidence>
<dbReference type="RefSeq" id="WP_070010428.1">
    <property type="nucleotide sequence ID" value="NZ_LJGS01000039.1"/>
</dbReference>
<dbReference type="PATRIC" id="fig|933944.5.peg.3639"/>
<feature type="region of interest" description="Disordered" evidence="4">
    <location>
        <begin position="521"/>
        <end position="542"/>
    </location>
</feature>